<sequence length="346" mass="38047">MADARAAVAALDSTARQLPNPTLLRRPTLQREAQSTSALEGTYAPLEQVLVADEAAPSTVELREILNYVEMANEGIAWIRDGRPITVNFLSDLQGILMNGTPLAAASGRLRDITVVIGQRPDADPLAPAVRRARFVPPPPGDQLEAGVSSLVGWIRMNHDEEIDPIVAAAMTHYQFECLHPFRDGNGRLGRFLIMVHLMLSGVLSEPTLSVSPWFESRRSPYYDALFGVSSRGDWDGFIQFFARGITESARSTRVQMLALVAVQEELRQTVRDSPLRADTALMLVDHAVANPSFSVESVSETLNVSPNRARKLINQLIELGVLQVADPLAYKRRYFAPAVLRVLLG</sequence>
<evidence type="ECO:0000313" key="2">
    <source>
        <dbReference type="EMBL" id="MFC6395626.1"/>
    </source>
</evidence>
<dbReference type="Pfam" id="PF02661">
    <property type="entry name" value="Fic"/>
    <property type="match status" value="1"/>
</dbReference>
<keyword evidence="3" id="KW-1185">Reference proteome</keyword>
<protein>
    <submittedName>
        <fullName evidence="2">Fic family protein</fullName>
    </submittedName>
</protein>
<evidence type="ECO:0000313" key="3">
    <source>
        <dbReference type="Proteomes" id="UP001596266"/>
    </source>
</evidence>
<reference evidence="3" key="1">
    <citation type="journal article" date="2019" name="Int. J. Syst. Evol. Microbiol.">
        <title>The Global Catalogue of Microorganisms (GCM) 10K type strain sequencing project: providing services to taxonomists for standard genome sequencing and annotation.</title>
        <authorList>
            <consortium name="The Broad Institute Genomics Platform"/>
            <consortium name="The Broad Institute Genome Sequencing Center for Infectious Disease"/>
            <person name="Wu L."/>
            <person name="Ma J."/>
        </authorList>
    </citation>
    <scope>NUCLEOTIDE SEQUENCE [LARGE SCALE GENOMIC DNA]</scope>
    <source>
        <strain evidence="3">CGMCC 1.15277</strain>
    </source>
</reference>
<accession>A0ABW1WX35</accession>
<dbReference type="Proteomes" id="UP001596266">
    <property type="component" value="Unassembled WGS sequence"/>
</dbReference>
<dbReference type="InterPro" id="IPR003812">
    <property type="entry name" value="Fido"/>
</dbReference>
<organism evidence="2 3">
    <name type="scientific">Luteococcus sanguinis</name>
    <dbReference type="NCBI Taxonomy" id="174038"/>
    <lineage>
        <taxon>Bacteria</taxon>
        <taxon>Bacillati</taxon>
        <taxon>Actinomycetota</taxon>
        <taxon>Actinomycetes</taxon>
        <taxon>Propionibacteriales</taxon>
        <taxon>Propionibacteriaceae</taxon>
        <taxon>Luteococcus</taxon>
    </lineage>
</organism>
<gene>
    <name evidence="2" type="ORF">ACFP57_01265</name>
</gene>
<dbReference type="InterPro" id="IPR025758">
    <property type="entry name" value="Fic/DOC_N"/>
</dbReference>
<dbReference type="SUPFAM" id="SSF140931">
    <property type="entry name" value="Fic-like"/>
    <property type="match status" value="1"/>
</dbReference>
<dbReference type="EMBL" id="JBHSUA010000006">
    <property type="protein sequence ID" value="MFC6395626.1"/>
    <property type="molecule type" value="Genomic_DNA"/>
</dbReference>
<feature type="domain" description="Fido" evidence="1">
    <location>
        <begin position="85"/>
        <end position="244"/>
    </location>
</feature>
<name>A0ABW1WX35_9ACTN</name>
<dbReference type="PROSITE" id="PS51459">
    <property type="entry name" value="FIDO"/>
    <property type="match status" value="1"/>
</dbReference>
<dbReference type="InterPro" id="IPR040198">
    <property type="entry name" value="Fido_containing"/>
</dbReference>
<evidence type="ECO:0000259" key="1">
    <source>
        <dbReference type="PROSITE" id="PS51459"/>
    </source>
</evidence>
<comment type="caution">
    <text evidence="2">The sequence shown here is derived from an EMBL/GenBank/DDBJ whole genome shotgun (WGS) entry which is preliminary data.</text>
</comment>
<dbReference type="PANTHER" id="PTHR13504:SF38">
    <property type="entry name" value="FIDO DOMAIN-CONTAINING PROTEIN"/>
    <property type="match status" value="1"/>
</dbReference>
<dbReference type="Gene3D" id="1.10.3290.10">
    <property type="entry name" value="Fido-like domain"/>
    <property type="match status" value="1"/>
</dbReference>
<dbReference type="InterPro" id="IPR036597">
    <property type="entry name" value="Fido-like_dom_sf"/>
</dbReference>
<dbReference type="RefSeq" id="WP_343886369.1">
    <property type="nucleotide sequence ID" value="NZ_BAAAKI010000014.1"/>
</dbReference>
<dbReference type="Pfam" id="PF13784">
    <property type="entry name" value="Fic_N"/>
    <property type="match status" value="1"/>
</dbReference>
<dbReference type="PANTHER" id="PTHR13504">
    <property type="entry name" value="FIDO DOMAIN-CONTAINING PROTEIN DDB_G0283145"/>
    <property type="match status" value="1"/>
</dbReference>
<proteinExistence type="predicted"/>